<dbReference type="PANTHER" id="PTHR15728:SF0">
    <property type="entry name" value="PAN2-PAN3 DEADENYLATION COMPLEX CATALYTIC SUBUNIT PAN2"/>
    <property type="match status" value="1"/>
</dbReference>
<dbReference type="SUPFAM" id="SSF54001">
    <property type="entry name" value="Cysteine proteinases"/>
    <property type="match status" value="1"/>
</dbReference>
<protein>
    <recommendedName>
        <fullName evidence="10">PAN2-PAN3 deadenylation complex catalytic subunit PAN2</fullName>
        <ecNumber evidence="10">3.1.13.4</ecNumber>
    </recommendedName>
    <alternativeName>
        <fullName evidence="10">PAB1P-dependent poly(A)-specific ribonuclease</fullName>
    </alternativeName>
    <alternativeName>
        <fullName evidence="10">Poly(A)-nuclease deadenylation complex subunit 2</fullName>
        <shortName evidence="10">PAN deadenylation complex subunit 2</shortName>
    </alternativeName>
</protein>
<keyword evidence="8 10" id="KW-0378">Hydrolase</keyword>
<comment type="function">
    <text evidence="10">Catalytic subunit of the poly(A)-nuclease (PAN) deadenylation complex, one of two cytoplasmic mRNA deadenylases involved in mRNA turnover. PAN specifically shortens poly(A) tails of RNA and the activity is stimulated by poly(A)-binding protein PAB1. PAN deadenylation is followed by rapid degradation of the shortened mRNA tails by the CCR4-NOT complex. Deadenylated mRNAs are then degraded by two alternative mechanisms, namely exosome-mediated 3'-5' exonucleolytic degradation, or deadenlyation-dependent mRNA decaping and subsequent 5'-3' exonucleolytic degradation by XRN1. May also be involved in post-transcriptional maturation of mRNA poly(A) tails.</text>
</comment>
<dbReference type="InterPro" id="IPR030843">
    <property type="entry name" value="PAN2"/>
</dbReference>
<keyword evidence="5 10" id="KW-0507">mRNA processing</keyword>
<dbReference type="GO" id="GO:0031251">
    <property type="term" value="C:PAN complex"/>
    <property type="evidence" value="ECO:0007669"/>
    <property type="project" value="UniProtKB-UniRule"/>
</dbReference>
<dbReference type="InterPro" id="IPR013520">
    <property type="entry name" value="Ribonucl_H"/>
</dbReference>
<organism evidence="12 13">
    <name type="scientific">Schizosaccharomyces osmophilus</name>
    <dbReference type="NCBI Taxonomy" id="2545709"/>
    <lineage>
        <taxon>Eukaryota</taxon>
        <taxon>Fungi</taxon>
        <taxon>Dikarya</taxon>
        <taxon>Ascomycota</taxon>
        <taxon>Taphrinomycotina</taxon>
        <taxon>Schizosaccharomycetes</taxon>
        <taxon>Schizosaccharomycetales</taxon>
        <taxon>Schizosaccharomycetaceae</taxon>
        <taxon>Schizosaccharomyces</taxon>
    </lineage>
</organism>
<dbReference type="Pfam" id="PF13423">
    <property type="entry name" value="UCH_1"/>
    <property type="match status" value="1"/>
</dbReference>
<comment type="domain">
    <text evidence="10">Contains a pseudo-UCH domain. This ubiquitin C-terminal hydrolase (UCH)-like or ubiquitin specific protease (USP)-like domain is predicted to be catalytically inactive because it lacks the active site catalytic triad characteristic of thiol proteases, with residues at the equivalent structural positions that are incompatible with catalysis, and it cannot bind ubiquitin. It functions as a structural scaffold for intra- and intermolecular interactions in the complex.</text>
</comment>
<dbReference type="InterPro" id="IPR036397">
    <property type="entry name" value="RNaseH_sf"/>
</dbReference>
<gene>
    <name evidence="12" type="primary">pan2</name>
    <name evidence="10" type="synonym">PAN2</name>
    <name evidence="12" type="ORF">SOMG_01654</name>
</gene>
<feature type="binding site" evidence="10">
    <location>
        <position position="867"/>
    </location>
    <ligand>
        <name>a divalent metal cation</name>
        <dbReference type="ChEBI" id="CHEBI:60240"/>
        <note>catalytic</note>
    </ligand>
</feature>
<dbReference type="InterPro" id="IPR038765">
    <property type="entry name" value="Papain-like_cys_pep_sf"/>
</dbReference>
<dbReference type="Pfam" id="PF20770">
    <property type="entry name" value="PAN2_N"/>
    <property type="match status" value="1"/>
</dbReference>
<dbReference type="InterPro" id="IPR050785">
    <property type="entry name" value="PAN2-PAN3_catalytic_subunit"/>
</dbReference>
<name>A0AAF0AU04_9SCHI</name>
<feature type="domain" description="USP" evidence="11">
    <location>
        <begin position="473"/>
        <end position="815"/>
    </location>
</feature>
<dbReference type="GO" id="GO:0004535">
    <property type="term" value="F:poly(A)-specific ribonuclease activity"/>
    <property type="evidence" value="ECO:0007669"/>
    <property type="project" value="UniProtKB-UniRule"/>
</dbReference>
<dbReference type="FunFam" id="3.30.420.10:FF:000028">
    <property type="entry name" value="PAN2-PAN3 deadenylation complex catalytic subunit PAN2"/>
    <property type="match status" value="1"/>
</dbReference>
<dbReference type="GO" id="GO:0000289">
    <property type="term" value="P:nuclear-transcribed mRNA poly(A) tail shortening"/>
    <property type="evidence" value="ECO:0007669"/>
    <property type="project" value="UniProtKB-UniRule"/>
</dbReference>
<keyword evidence="13" id="KW-1185">Reference proteome</keyword>
<dbReference type="InterPro" id="IPR048841">
    <property type="entry name" value="PAN2_N"/>
</dbReference>
<dbReference type="GO" id="GO:0003676">
    <property type="term" value="F:nucleic acid binding"/>
    <property type="evidence" value="ECO:0007669"/>
    <property type="project" value="InterPro"/>
</dbReference>
<comment type="caution">
    <text evidence="10">Lacks conserved residue(s) required for the propagation of feature annotation.</text>
</comment>
<dbReference type="EMBL" id="CP115611">
    <property type="protein sequence ID" value="WBW70908.1"/>
    <property type="molecule type" value="Genomic_DNA"/>
</dbReference>
<dbReference type="GO" id="GO:0000932">
    <property type="term" value="C:P-body"/>
    <property type="evidence" value="ECO:0007669"/>
    <property type="project" value="TreeGrafter"/>
</dbReference>
<evidence type="ECO:0000256" key="5">
    <source>
        <dbReference type="ARBA" id="ARBA00022664"/>
    </source>
</evidence>
<dbReference type="PROSITE" id="PS50235">
    <property type="entry name" value="USP_3"/>
    <property type="match status" value="1"/>
</dbReference>
<feature type="binding site" evidence="10">
    <location>
        <position position="1027"/>
    </location>
    <ligand>
        <name>a divalent metal cation</name>
        <dbReference type="ChEBI" id="CHEBI:60240"/>
        <note>catalytic</note>
    </ligand>
</feature>
<dbReference type="InterPro" id="IPR028881">
    <property type="entry name" value="PAN2_UCH_dom"/>
</dbReference>
<keyword evidence="6 10" id="KW-0540">Nuclease</keyword>
<evidence type="ECO:0000256" key="8">
    <source>
        <dbReference type="ARBA" id="ARBA00022801"/>
    </source>
</evidence>
<dbReference type="KEGG" id="som:SOMG_01654"/>
<keyword evidence="3 10" id="KW-0963">Cytoplasm</keyword>
<dbReference type="PANTHER" id="PTHR15728">
    <property type="entry name" value="DEADENYLATION COMPLEX CATALYTIC SUBUNIT PAN2"/>
    <property type="match status" value="1"/>
</dbReference>
<proteinExistence type="inferred from homology"/>
<comment type="catalytic activity">
    <reaction evidence="1 10">
        <text>Exonucleolytic cleavage of poly(A) to 5'-AMP.</text>
        <dbReference type="EC" id="3.1.13.4"/>
    </reaction>
</comment>
<accession>A0AAF0AU04</accession>
<comment type="domain">
    <text evidence="10">The linker, or PAN3 interaction domain (PID), between the WD40 repeats and the pseudo-UCH domain mediates interaction with PAN3.</text>
</comment>
<dbReference type="RefSeq" id="XP_056035151.1">
    <property type="nucleotide sequence ID" value="XM_056180447.1"/>
</dbReference>
<evidence type="ECO:0000313" key="12">
    <source>
        <dbReference type="EMBL" id="WBW70908.1"/>
    </source>
</evidence>
<keyword evidence="7 10" id="KW-0479">Metal-binding</keyword>
<comment type="cofactor">
    <cofactor evidence="10">
        <name>a divalent metal cation</name>
        <dbReference type="ChEBI" id="CHEBI:60240"/>
    </cofactor>
    <text evidence="10">Binds 2 metal cations per subunit in the catalytic exonuclease domain.</text>
</comment>
<evidence type="ECO:0000256" key="1">
    <source>
        <dbReference type="ARBA" id="ARBA00001663"/>
    </source>
</evidence>
<sequence length="1087" mass="122844">MDAWKEVARTNENNGVTACSLNTISFDPYSELIWSGHKNGQLKSSFGSGLNPYTQFVAHEGPVHQVLPHERGIFSLSSNSLRLSNRTGTIRWRLSDSDGSDYRAMLYQSRTHPEIVMGGYNQKLTVVNAERGTITHQRTLPNDIFIMRRNRLLCCGSTNGEILLCDPNSFNPVNRISAHTGTISDIDTSGNLLLSCGYSSRHDSYMIDPFVKVWDLRNLSTLVPIPFPSGPSMIRMHPKLSTTAVVCSSSGQINIVDTGNPLDAKLMHVPLNSYLTHMDVSVTGDAIAFSDVEDTVHLWSAMDTPSFTEMKYPIQLPDVVHEPPAVSFEEPLNKIGMPYYDSELLSSWSKYLVFDAGKPNFDSNMFLARQIANSAMPLHQELKSFHRNQTINFPWLNRKTASQETTPKFHSEKQKDIMSGKDSEESFSYFEEMEDTVSGPDTIPKFYQKPVIKYSRFGIEDFNFGFYNKTSFAGLETDITNSYCNPILQLLAYIPSFCKSAISHSLGPCGLESCLVCELGFLFAMLKESTGKNCQATNFLRCFSASSFAQSLGIVIDEQSNAGAFDSSLIQKFTKFILTEIIRVTEYEDKNGGSSFPLDYLSKSFCIREVQTHRCGICGITSRKCHSSMCMVDLEYPSQHLESIISFEWLLKLSLDHRVDLPPSWCEYCLAHQPGLLRSNVRSIPDIFFINTQIKHHDHLKLWTREGWLPKLLYLRRVNDTVQCLSSRQVSLLGDDKPSVSVYGLRGVTYEIRGVDFASHFVAAIQVSDHLTTTNTANSQWYIFNDFLVKQISEEEAINVHGPWKIPAVLCYEKLDMRIPQWDDVSDFTLLYEPYFLNPVAPSMNKAVPLSTEDMLYPGMLIGIDSEFVALQREETEVRSDSTKSTIKPCKLSLARISVLRGEGPQKGVPFIDDYVATDDDVMDYLTKFSGIHPGDLDPTLSKYNVVPLKVAYKKLRLLVNAGCKFVGHGLQKDFRIINLLVPPEQVIDTVDLFFLSSRQRKLSLKYLSWYLLEEDIQLTEHDSVEDALTALKLYDCFVKLKAEGKLEETLEEIYEVGKRYKFRPPSLSSLSLQDRSFYGEDSFIMG</sequence>
<dbReference type="GeneID" id="80875136"/>
<dbReference type="InterPro" id="IPR012337">
    <property type="entry name" value="RNaseH-like_sf"/>
</dbReference>
<dbReference type="GO" id="GO:0006397">
    <property type="term" value="P:mRNA processing"/>
    <property type="evidence" value="ECO:0007669"/>
    <property type="project" value="UniProtKB-KW"/>
</dbReference>
<dbReference type="Gene3D" id="3.30.420.10">
    <property type="entry name" value="Ribonuclease H-like superfamily/Ribonuclease H"/>
    <property type="match status" value="1"/>
</dbReference>
<dbReference type="Gene3D" id="3.90.70.10">
    <property type="entry name" value="Cysteine proteinases"/>
    <property type="match status" value="1"/>
</dbReference>
<feature type="binding site" evidence="10">
    <location>
        <position position="974"/>
    </location>
    <ligand>
        <name>a divalent metal cation</name>
        <dbReference type="ChEBI" id="CHEBI:60240"/>
        <note>catalytic</note>
    </ligand>
</feature>
<dbReference type="Gene3D" id="2.130.10.10">
    <property type="entry name" value="YVTN repeat-like/Quinoprotein amine dehydrogenase"/>
    <property type="match status" value="1"/>
</dbReference>
<dbReference type="EC" id="3.1.13.4" evidence="10"/>
<evidence type="ECO:0000256" key="3">
    <source>
        <dbReference type="ARBA" id="ARBA00022490"/>
    </source>
</evidence>
<evidence type="ECO:0000256" key="4">
    <source>
        <dbReference type="ARBA" id="ARBA00022574"/>
    </source>
</evidence>
<dbReference type="AlphaFoldDB" id="A0AAF0AU04"/>
<dbReference type="Pfam" id="PF00929">
    <property type="entry name" value="RNase_T"/>
    <property type="match status" value="1"/>
</dbReference>
<comment type="activity regulation">
    <text evidence="10">Positively regulated by the regulatory subunit PAN3.</text>
</comment>
<comment type="subcellular location">
    <subcellularLocation>
        <location evidence="2 10">Cytoplasm</location>
    </subcellularLocation>
</comment>
<keyword evidence="9 10" id="KW-0269">Exonuclease</keyword>
<evidence type="ECO:0000256" key="6">
    <source>
        <dbReference type="ARBA" id="ARBA00022722"/>
    </source>
</evidence>
<feature type="binding site" evidence="10">
    <location>
        <position position="865"/>
    </location>
    <ligand>
        <name>a divalent metal cation</name>
        <dbReference type="ChEBI" id="CHEBI:60240"/>
        <note>catalytic</note>
    </ligand>
</feature>
<evidence type="ECO:0000313" key="13">
    <source>
        <dbReference type="Proteomes" id="UP001212411"/>
    </source>
</evidence>
<comment type="subunit">
    <text evidence="10">Forms a heterotrimer with an asymmetric homodimer of the regulatory subunit PAN3 to form the poly(A)-nuclease (PAN) deadenylation complex.</text>
</comment>
<dbReference type="SUPFAM" id="SSF50978">
    <property type="entry name" value="WD40 repeat-like"/>
    <property type="match status" value="1"/>
</dbReference>
<comment type="similarity">
    <text evidence="10">Belongs to the peptidase C19 family. PAN2 subfamily.</text>
</comment>
<evidence type="ECO:0000256" key="2">
    <source>
        <dbReference type="ARBA" id="ARBA00004496"/>
    </source>
</evidence>
<dbReference type="SUPFAM" id="SSF53098">
    <property type="entry name" value="Ribonuclease H-like"/>
    <property type="match status" value="1"/>
</dbReference>
<dbReference type="InterPro" id="IPR015943">
    <property type="entry name" value="WD40/YVTN_repeat-like_dom_sf"/>
</dbReference>
<evidence type="ECO:0000256" key="7">
    <source>
        <dbReference type="ARBA" id="ARBA00022723"/>
    </source>
</evidence>
<dbReference type="SMART" id="SM00479">
    <property type="entry name" value="EXOIII"/>
    <property type="match status" value="1"/>
</dbReference>
<dbReference type="InterPro" id="IPR036322">
    <property type="entry name" value="WD40_repeat_dom_sf"/>
</dbReference>
<evidence type="ECO:0000256" key="10">
    <source>
        <dbReference type="HAMAP-Rule" id="MF_03182"/>
    </source>
</evidence>
<reference evidence="12 13" key="1">
    <citation type="journal article" date="2023" name="G3 (Bethesda)">
        <title>A high-quality reference genome for the fission yeast Schizosaccharomyces osmophilus.</title>
        <authorList>
            <person name="Jia G.S."/>
            <person name="Zhang W.C."/>
            <person name="Liang Y."/>
            <person name="Liu X.H."/>
            <person name="Rhind N."/>
            <person name="Pidoux A."/>
            <person name="Brysch-Herzberg M."/>
            <person name="Du L.L."/>
        </authorList>
    </citation>
    <scope>NUCLEOTIDE SEQUENCE [LARGE SCALE GENOMIC DNA]</scope>
    <source>
        <strain evidence="12 13">CBS 15793</strain>
    </source>
</reference>
<dbReference type="GO" id="GO:0046872">
    <property type="term" value="F:metal ion binding"/>
    <property type="evidence" value="ECO:0007669"/>
    <property type="project" value="UniProtKB-KW"/>
</dbReference>
<dbReference type="FunFam" id="2.130.10.10:FF:000459">
    <property type="entry name" value="PAN2-PAN3 deadenylation complex catalytic subunit PAN2"/>
    <property type="match status" value="1"/>
</dbReference>
<dbReference type="HAMAP" id="MF_03182">
    <property type="entry name" value="PAN2"/>
    <property type="match status" value="1"/>
</dbReference>
<evidence type="ECO:0000259" key="11">
    <source>
        <dbReference type="PROSITE" id="PS50235"/>
    </source>
</evidence>
<dbReference type="InterPro" id="IPR028889">
    <property type="entry name" value="USP"/>
</dbReference>
<keyword evidence="4" id="KW-0853">WD repeat</keyword>
<dbReference type="CDD" id="cd06143">
    <property type="entry name" value="PAN2_exo"/>
    <property type="match status" value="1"/>
</dbReference>
<evidence type="ECO:0000256" key="9">
    <source>
        <dbReference type="ARBA" id="ARBA00022839"/>
    </source>
</evidence>
<dbReference type="Proteomes" id="UP001212411">
    <property type="component" value="Chromosome 1"/>
</dbReference>